<dbReference type="Pfam" id="PF03948">
    <property type="entry name" value="Ribosomal_L9_C"/>
    <property type="match status" value="1"/>
</dbReference>
<organism evidence="11 12">
    <name type="scientific">Kiloniella antarctica</name>
    <dbReference type="NCBI Taxonomy" id="1550907"/>
    <lineage>
        <taxon>Bacteria</taxon>
        <taxon>Pseudomonadati</taxon>
        <taxon>Pseudomonadota</taxon>
        <taxon>Alphaproteobacteria</taxon>
        <taxon>Rhodospirillales</taxon>
        <taxon>Kiloniellaceae</taxon>
        <taxon>Kiloniella</taxon>
    </lineage>
</organism>
<evidence type="ECO:0000256" key="1">
    <source>
        <dbReference type="ARBA" id="ARBA00010605"/>
    </source>
</evidence>
<evidence type="ECO:0000256" key="4">
    <source>
        <dbReference type="ARBA" id="ARBA00022980"/>
    </source>
</evidence>
<proteinExistence type="inferred from homology"/>
<sequence length="190" mass="20832">MQVVLLERIEKLGQMGEVVSVKPGYARNFLLPKQKAMRATKANLEHFENQRVQLEADNLKRRDEAVKVSSTLEGLTVSLIRQAGDSGQLYGSVNTRDIAETVTKSGVTIDRSQVVLNKVIKTLGLHDVKVVLHPEVSVDIVVNAARSAEEAELQLRSGGKVTSSHEDDDVVDEAEEVTEEVVETAAESEE</sequence>
<dbReference type="NCBIfam" id="TIGR00158">
    <property type="entry name" value="L9"/>
    <property type="match status" value="1"/>
</dbReference>
<comment type="similarity">
    <text evidence="1 7">Belongs to the bacterial ribosomal protein bL9 family.</text>
</comment>
<keyword evidence="8" id="KW-0175">Coiled coil</keyword>
<dbReference type="EMBL" id="JBHUII010000013">
    <property type="protein sequence ID" value="MFD2207831.1"/>
    <property type="molecule type" value="Genomic_DNA"/>
</dbReference>
<dbReference type="InterPro" id="IPR036935">
    <property type="entry name" value="Ribosomal_bL9_N_sf"/>
</dbReference>
<keyword evidence="2 7" id="KW-0699">rRNA-binding</keyword>
<feature type="compositionally biased region" description="Acidic residues" evidence="9">
    <location>
        <begin position="166"/>
        <end position="190"/>
    </location>
</feature>
<keyword evidence="5 7" id="KW-0687">Ribonucleoprotein</keyword>
<dbReference type="PANTHER" id="PTHR21368">
    <property type="entry name" value="50S RIBOSOMAL PROTEIN L9"/>
    <property type="match status" value="1"/>
</dbReference>
<name>A0ABW5BSJ1_9PROT</name>
<keyword evidence="12" id="KW-1185">Reference proteome</keyword>
<dbReference type="Proteomes" id="UP001597294">
    <property type="component" value="Unassembled WGS sequence"/>
</dbReference>
<evidence type="ECO:0000256" key="5">
    <source>
        <dbReference type="ARBA" id="ARBA00023274"/>
    </source>
</evidence>
<evidence type="ECO:0000313" key="12">
    <source>
        <dbReference type="Proteomes" id="UP001597294"/>
    </source>
</evidence>
<keyword evidence="3 7" id="KW-0694">RNA-binding</keyword>
<dbReference type="InterPro" id="IPR009027">
    <property type="entry name" value="Ribosomal_bL9/RNase_H1_N"/>
</dbReference>
<dbReference type="Pfam" id="PF01281">
    <property type="entry name" value="Ribosomal_L9_N"/>
    <property type="match status" value="1"/>
</dbReference>
<gene>
    <name evidence="7 11" type="primary">rplI</name>
    <name evidence="11" type="ORF">ACFSKO_19625</name>
</gene>
<comment type="function">
    <text evidence="7">Binds to the 23S rRNA.</text>
</comment>
<evidence type="ECO:0000256" key="7">
    <source>
        <dbReference type="HAMAP-Rule" id="MF_00503"/>
    </source>
</evidence>
<dbReference type="RefSeq" id="WP_380254866.1">
    <property type="nucleotide sequence ID" value="NZ_JBHUII010000013.1"/>
</dbReference>
<evidence type="ECO:0000256" key="9">
    <source>
        <dbReference type="SAM" id="MobiDB-lite"/>
    </source>
</evidence>
<dbReference type="SUPFAM" id="SSF55658">
    <property type="entry name" value="L9 N-domain-like"/>
    <property type="match status" value="1"/>
</dbReference>
<dbReference type="Gene3D" id="3.10.430.100">
    <property type="entry name" value="Ribosomal protein L9, C-terminal domain"/>
    <property type="match status" value="1"/>
</dbReference>
<dbReference type="GO" id="GO:0005840">
    <property type="term" value="C:ribosome"/>
    <property type="evidence" value="ECO:0007669"/>
    <property type="project" value="UniProtKB-KW"/>
</dbReference>
<dbReference type="InterPro" id="IPR020070">
    <property type="entry name" value="Ribosomal_bL9_N"/>
</dbReference>
<evidence type="ECO:0000259" key="10">
    <source>
        <dbReference type="PROSITE" id="PS00651"/>
    </source>
</evidence>
<evidence type="ECO:0000256" key="3">
    <source>
        <dbReference type="ARBA" id="ARBA00022884"/>
    </source>
</evidence>
<dbReference type="InterPro" id="IPR020069">
    <property type="entry name" value="Ribosomal_bL9_C"/>
</dbReference>
<accession>A0ABW5BSJ1</accession>
<dbReference type="InterPro" id="IPR020594">
    <property type="entry name" value="Ribosomal_bL9_bac/chp"/>
</dbReference>
<dbReference type="SUPFAM" id="SSF55653">
    <property type="entry name" value="Ribosomal protein L9 C-domain"/>
    <property type="match status" value="1"/>
</dbReference>
<feature type="region of interest" description="Disordered" evidence="9">
    <location>
        <begin position="154"/>
        <end position="190"/>
    </location>
</feature>
<evidence type="ECO:0000256" key="6">
    <source>
        <dbReference type="ARBA" id="ARBA00035292"/>
    </source>
</evidence>
<feature type="coiled-coil region" evidence="8">
    <location>
        <begin position="37"/>
        <end position="64"/>
    </location>
</feature>
<dbReference type="InterPro" id="IPR036791">
    <property type="entry name" value="Ribosomal_bL9_C_sf"/>
</dbReference>
<protein>
    <recommendedName>
        <fullName evidence="6 7">Large ribosomal subunit protein bL9</fullName>
    </recommendedName>
</protein>
<keyword evidence="4 7" id="KW-0689">Ribosomal protein</keyword>
<reference evidence="12" key="1">
    <citation type="journal article" date="2019" name="Int. J. Syst. Evol. Microbiol.">
        <title>The Global Catalogue of Microorganisms (GCM) 10K type strain sequencing project: providing services to taxonomists for standard genome sequencing and annotation.</title>
        <authorList>
            <consortium name="The Broad Institute Genomics Platform"/>
            <consortium name="The Broad Institute Genome Sequencing Center for Infectious Disease"/>
            <person name="Wu L."/>
            <person name="Ma J."/>
        </authorList>
    </citation>
    <scope>NUCLEOTIDE SEQUENCE [LARGE SCALE GENOMIC DNA]</scope>
    <source>
        <strain evidence="12">CGMCC 4.7192</strain>
    </source>
</reference>
<evidence type="ECO:0000256" key="8">
    <source>
        <dbReference type="SAM" id="Coils"/>
    </source>
</evidence>
<feature type="domain" description="Ribosomal protein L9" evidence="10">
    <location>
        <begin position="13"/>
        <end position="40"/>
    </location>
</feature>
<dbReference type="InterPro" id="IPR000244">
    <property type="entry name" value="Ribosomal_bL9"/>
</dbReference>
<dbReference type="PROSITE" id="PS00651">
    <property type="entry name" value="RIBOSOMAL_L9"/>
    <property type="match status" value="1"/>
</dbReference>
<evidence type="ECO:0000256" key="2">
    <source>
        <dbReference type="ARBA" id="ARBA00022730"/>
    </source>
</evidence>
<evidence type="ECO:0000313" key="11">
    <source>
        <dbReference type="EMBL" id="MFD2207831.1"/>
    </source>
</evidence>
<comment type="caution">
    <text evidence="11">The sequence shown here is derived from an EMBL/GenBank/DDBJ whole genome shotgun (WGS) entry which is preliminary data.</text>
</comment>
<dbReference type="HAMAP" id="MF_00503">
    <property type="entry name" value="Ribosomal_bL9"/>
    <property type="match status" value="1"/>
</dbReference>
<dbReference type="Gene3D" id="3.40.5.10">
    <property type="entry name" value="Ribosomal protein L9, N-terminal domain"/>
    <property type="match status" value="1"/>
</dbReference>